<proteinExistence type="predicted"/>
<organism evidence="1">
    <name type="scientific">marine sediment metagenome</name>
    <dbReference type="NCBI Taxonomy" id="412755"/>
    <lineage>
        <taxon>unclassified sequences</taxon>
        <taxon>metagenomes</taxon>
        <taxon>ecological metagenomes</taxon>
    </lineage>
</organism>
<accession>X1SLZ5</accession>
<dbReference type="AlphaFoldDB" id="X1SLZ5"/>
<sequence>AHMLSVGFEAIHPLKSLGFHQMTAMVAQLGSFGPVSAATLGQIHYAALRRPMSYAVNKVTRSKLPDESLLELMAVKPDIDDTEFTENMRYQGYSEHWIDKIRRTMYHEPRYFELKMMSEDVAATDEWLFEKVHRAGYNTRDTEVFVKSLRAAAIKMQRMDYYKQGANLFKEGYIPASYLDKILDDIELLPEGKRFCRQAMNLAYLMDVTKDEIRYWTDSYLKDLVTEEGLTLQLTLLGVNLRRVELMVRLAKVRKYKKPGRPVKTELEKITDKVRAKYSQAYITLYRRELIDVDTLLADLVAIGIVPELAEA</sequence>
<feature type="non-terminal residue" evidence="1">
    <location>
        <position position="1"/>
    </location>
</feature>
<name>X1SLZ5_9ZZZZ</name>
<dbReference type="EMBL" id="BARW01009413">
    <property type="protein sequence ID" value="GAI80171.1"/>
    <property type="molecule type" value="Genomic_DNA"/>
</dbReference>
<reference evidence="1" key="1">
    <citation type="journal article" date="2014" name="Front. Microbiol.">
        <title>High frequency of phylogenetically diverse reductive dehalogenase-homologous genes in deep subseafloor sedimentary metagenomes.</title>
        <authorList>
            <person name="Kawai M."/>
            <person name="Futagami T."/>
            <person name="Toyoda A."/>
            <person name="Takaki Y."/>
            <person name="Nishi S."/>
            <person name="Hori S."/>
            <person name="Arai W."/>
            <person name="Tsubouchi T."/>
            <person name="Morono Y."/>
            <person name="Uchiyama I."/>
            <person name="Ito T."/>
            <person name="Fujiyama A."/>
            <person name="Inagaki F."/>
            <person name="Takami H."/>
        </authorList>
    </citation>
    <scope>NUCLEOTIDE SEQUENCE</scope>
    <source>
        <strain evidence="1">Expedition CK06-06</strain>
    </source>
</reference>
<feature type="non-terminal residue" evidence="1">
    <location>
        <position position="312"/>
    </location>
</feature>
<evidence type="ECO:0000313" key="1">
    <source>
        <dbReference type="EMBL" id="GAI80171.1"/>
    </source>
</evidence>
<protein>
    <submittedName>
        <fullName evidence="1">Uncharacterized protein</fullName>
    </submittedName>
</protein>
<gene>
    <name evidence="1" type="ORF">S12H4_18944</name>
</gene>
<comment type="caution">
    <text evidence="1">The sequence shown here is derived from an EMBL/GenBank/DDBJ whole genome shotgun (WGS) entry which is preliminary data.</text>
</comment>